<accession>A0ABZ0VZ50</accession>
<evidence type="ECO:0000313" key="1">
    <source>
        <dbReference type="EMBL" id="WQC02571.1"/>
    </source>
</evidence>
<keyword evidence="1" id="KW-0575">Peroxidase</keyword>
<organism evidence="1 2">
    <name type="scientific">Mesorhizobium huakuii</name>
    <dbReference type="NCBI Taxonomy" id="28104"/>
    <lineage>
        <taxon>Bacteria</taxon>
        <taxon>Pseudomonadati</taxon>
        <taxon>Pseudomonadota</taxon>
        <taxon>Alphaproteobacteria</taxon>
        <taxon>Hyphomicrobiales</taxon>
        <taxon>Phyllobacteriaceae</taxon>
        <taxon>Mesorhizobium</taxon>
    </lineage>
</organism>
<dbReference type="SUPFAM" id="SSF48113">
    <property type="entry name" value="Heme-dependent peroxidases"/>
    <property type="match status" value="1"/>
</dbReference>
<dbReference type="InterPro" id="IPR010255">
    <property type="entry name" value="Haem_peroxidase_sf"/>
</dbReference>
<protein>
    <submittedName>
        <fullName evidence="1">Peroxidase family protein</fullName>
    </submittedName>
</protein>
<dbReference type="InterPro" id="IPR037120">
    <property type="entry name" value="Haem_peroxidase_sf_animal"/>
</dbReference>
<dbReference type="Pfam" id="PF03098">
    <property type="entry name" value="An_peroxidase"/>
    <property type="match status" value="1"/>
</dbReference>
<dbReference type="EMBL" id="CP139859">
    <property type="protein sequence ID" value="WQC02571.1"/>
    <property type="molecule type" value="Genomic_DNA"/>
</dbReference>
<dbReference type="RefSeq" id="WP_322419535.1">
    <property type="nucleotide sequence ID" value="NZ_CP139859.1"/>
</dbReference>
<proteinExistence type="predicted"/>
<dbReference type="Gene3D" id="1.10.640.10">
    <property type="entry name" value="Haem peroxidase domain superfamily, animal type"/>
    <property type="match status" value="1"/>
</dbReference>
<dbReference type="InterPro" id="IPR019791">
    <property type="entry name" value="Haem_peroxidase_animal"/>
</dbReference>
<reference evidence="1 2" key="1">
    <citation type="submission" date="2023-11" db="EMBL/GenBank/DDBJ databases">
        <authorList>
            <person name="Panchal A.K."/>
            <person name="Meaney J.S."/>
            <person name="Karas B.J."/>
            <person name="diCenzo G.C."/>
        </authorList>
    </citation>
    <scope>NUCLEOTIDE SEQUENCE [LARGE SCALE GENOMIC DNA]</scope>
    <source>
        <strain evidence="1 2">NZP2235</strain>
        <plasmid evidence="1 2">pMhuNZP2235a</plasmid>
    </source>
</reference>
<sequence>MAAFIIWKTRFTSMLHGETSSFEAANVPNRSNHSSDDGLNDKPTLQGIRLFPSLTDMPIALFAATEDESAIDRTKAALLDITTEMVGPSDGLEDGDLSPTPAGFTYFGQFVFHDIVFSQIFGLPQPTGKTHHLKNASSQGLDLSGLYGRGPIVDAHLYDVPDGADLTACRFPIGLPCMKDSMLPVDRKTVSGRDLPRIDMSGKFISVEGRRSPYRPLVADPRNDDNLVLSQLLCTLMCIHNRIVDLLLGGGTSDPAEAYRRARVYLTSVYRTVIINDYLRKVLASDIWDHFFASDDFQGTGVSALETFNALPLEFTFGASRFAHAMVRQFYVVNDSSAEDPANLRRMLSFSSLRAGGEIPIPENWIVDWSRFASAHTPLKAQSARRIGPFLSKELTIAGLSSELNGTIRPVAFMDCWRCYDLGLPSGQDVAGAVKSALGDKGIDVPVLTGNDMLPTAACAKRYVYNAGRLRAALQRYPEFLSRTPLSYYIIQEASVLGNDGGHLGPVGSYIVAATIASALFKAADTNLSSGRLIPDVEPKTLAGLLDLNDTAKVPDAVLGGLVHSQGFR</sequence>
<name>A0ABZ0VZ50_9HYPH</name>
<gene>
    <name evidence="1" type="ORF">U0R22_006821</name>
</gene>
<evidence type="ECO:0000313" key="2">
    <source>
        <dbReference type="Proteomes" id="UP001322481"/>
    </source>
</evidence>
<dbReference type="GO" id="GO:0004601">
    <property type="term" value="F:peroxidase activity"/>
    <property type="evidence" value="ECO:0007669"/>
    <property type="project" value="UniProtKB-KW"/>
</dbReference>
<dbReference type="Proteomes" id="UP001322481">
    <property type="component" value="Plasmid pMhuNZP2235a"/>
</dbReference>
<keyword evidence="2" id="KW-1185">Reference proteome</keyword>
<geneLocation type="plasmid" evidence="1 2">
    <name>pMhuNZP2235a</name>
</geneLocation>
<keyword evidence="1" id="KW-0560">Oxidoreductase</keyword>
<keyword evidence="1" id="KW-0614">Plasmid</keyword>